<sequence length="110" mass="11990">MSRAAALINAWGIRPAPRRAQCFSRLTLQVSAVVDHLRSTLDLPAAATKAVGGAKSVAGLLDALDEQDEPPSDATMLADRIRGWRDSNLLKHVLDEYALPSMPKMDPRRD</sequence>
<organism evidence="1 2">
    <name type="scientific">Streptomyces sviceus (strain ATCC 29083 / DSM 924 / JCM 4929 / NBRC 13980 / NCIMB 11184 / NRRL 5439 / UC 5370)</name>
    <dbReference type="NCBI Taxonomy" id="463191"/>
    <lineage>
        <taxon>Bacteria</taxon>
        <taxon>Bacillati</taxon>
        <taxon>Actinomycetota</taxon>
        <taxon>Actinomycetes</taxon>
        <taxon>Kitasatosporales</taxon>
        <taxon>Streptomycetaceae</taxon>
        <taxon>Streptomyces</taxon>
    </lineage>
</organism>
<gene>
    <name evidence="1" type="ORF">SSEG_02006</name>
</gene>
<accession>B5HRH1</accession>
<dbReference type="HOGENOM" id="CLU_2169724_0_0_11"/>
<dbReference type="EMBL" id="CM000951">
    <property type="protein sequence ID" value="EDY55426.1"/>
    <property type="molecule type" value="Genomic_DNA"/>
</dbReference>
<dbReference type="AlphaFoldDB" id="B5HRH1"/>
<keyword evidence="2" id="KW-1185">Reference proteome</keyword>
<evidence type="ECO:0000313" key="2">
    <source>
        <dbReference type="Proteomes" id="UP000002785"/>
    </source>
</evidence>
<protein>
    <submittedName>
        <fullName evidence="1">Uncharacterized protein</fullName>
    </submittedName>
</protein>
<proteinExistence type="predicted"/>
<dbReference type="Proteomes" id="UP000002785">
    <property type="component" value="Chromosome"/>
</dbReference>
<evidence type="ECO:0000313" key="1">
    <source>
        <dbReference type="EMBL" id="EDY55426.1"/>
    </source>
</evidence>
<reference evidence="1" key="1">
    <citation type="submission" date="2009-10" db="EMBL/GenBank/DDBJ databases">
        <title>The genome sequence of Streptomyces sviceus strain ATCC 29083.</title>
        <authorList>
            <consortium name="The Broad Institute Genome Sequencing Platform"/>
            <consortium name="Broad Institute Microbial Sequencing Center"/>
            <person name="Fischbach M."/>
            <person name="Godfrey P."/>
            <person name="Ward D."/>
            <person name="Young S."/>
            <person name="Zeng Q."/>
            <person name="Koehrsen M."/>
            <person name="Alvarado L."/>
            <person name="Berlin A.M."/>
            <person name="Bochicchio J."/>
            <person name="Borenstein D."/>
            <person name="Chapman S.B."/>
            <person name="Chen Z."/>
            <person name="Engels R."/>
            <person name="Freedman E."/>
            <person name="Gellesch M."/>
            <person name="Goldberg J."/>
            <person name="Griggs A."/>
            <person name="Gujja S."/>
            <person name="Heilman E.R."/>
            <person name="Heiman D.I."/>
            <person name="Hepburn T.A."/>
            <person name="Howarth C."/>
            <person name="Jen D."/>
            <person name="Larson L."/>
            <person name="Lewis B."/>
            <person name="Mehta T."/>
            <person name="Park D."/>
            <person name="Pearson M."/>
            <person name="Richards J."/>
            <person name="Roberts A."/>
            <person name="Saif S."/>
            <person name="Shea T.D."/>
            <person name="Shenoy N."/>
            <person name="Sisk P."/>
            <person name="Stolte C."/>
            <person name="Sykes S.N."/>
            <person name="Thomson T."/>
            <person name="Walk T."/>
            <person name="White J."/>
            <person name="Yandava C."/>
            <person name="Straight P."/>
            <person name="Clardy J."/>
            <person name="Hung D."/>
            <person name="Kolter R."/>
            <person name="Mekalanos J."/>
            <person name="Walker S."/>
            <person name="Walsh C.T."/>
            <person name="Wieland-Brown L.C."/>
            <person name="Haas B."/>
            <person name="Nusbaum C."/>
            <person name="Birren B."/>
        </authorList>
    </citation>
    <scope>NUCLEOTIDE SEQUENCE [LARGE SCALE GENOMIC DNA]</scope>
    <source>
        <strain evidence="1">ATCC 29083</strain>
    </source>
</reference>
<name>B5HRH1_STRX2</name>